<proteinExistence type="predicted"/>
<reference evidence="2 3" key="1">
    <citation type="submission" date="2023-11" db="EMBL/GenBank/DDBJ databases">
        <title>Halocaridina rubra genome assembly.</title>
        <authorList>
            <person name="Smith C."/>
        </authorList>
    </citation>
    <scope>NUCLEOTIDE SEQUENCE [LARGE SCALE GENOMIC DNA]</scope>
    <source>
        <strain evidence="2">EP-1</strain>
        <tissue evidence="2">Whole</tissue>
    </source>
</reference>
<dbReference type="Proteomes" id="UP001381693">
    <property type="component" value="Unassembled WGS sequence"/>
</dbReference>
<protein>
    <submittedName>
        <fullName evidence="2">Uncharacterized protein</fullName>
    </submittedName>
</protein>
<organism evidence="2 3">
    <name type="scientific">Halocaridina rubra</name>
    <name type="common">Hawaiian red shrimp</name>
    <dbReference type="NCBI Taxonomy" id="373956"/>
    <lineage>
        <taxon>Eukaryota</taxon>
        <taxon>Metazoa</taxon>
        <taxon>Ecdysozoa</taxon>
        <taxon>Arthropoda</taxon>
        <taxon>Crustacea</taxon>
        <taxon>Multicrustacea</taxon>
        <taxon>Malacostraca</taxon>
        <taxon>Eumalacostraca</taxon>
        <taxon>Eucarida</taxon>
        <taxon>Decapoda</taxon>
        <taxon>Pleocyemata</taxon>
        <taxon>Caridea</taxon>
        <taxon>Atyoidea</taxon>
        <taxon>Atyidae</taxon>
        <taxon>Halocaridina</taxon>
    </lineage>
</organism>
<gene>
    <name evidence="2" type="ORF">SK128_020352</name>
</gene>
<feature type="region of interest" description="Disordered" evidence="1">
    <location>
        <begin position="157"/>
        <end position="177"/>
    </location>
</feature>
<evidence type="ECO:0000256" key="1">
    <source>
        <dbReference type="SAM" id="MobiDB-lite"/>
    </source>
</evidence>
<name>A0AAN9A6G5_HALRR</name>
<accession>A0AAN9A6G5</accession>
<sequence length="177" mass="19799">MRMRILALEARKQYPNRPVLPMTFHTQQDAPYSLQVQDQVDTFATAEDYRQTNGFGDPRPESIISYGPISSYEGSQTITPISHASVGASTAPFENTLSGEDEEESNNDSLRLAMTSGIPLIRKIYPEMQAPALTYRKSQRPPKLIAQYSGQWHETVKANPTTSQDGPCSQYITSLKR</sequence>
<dbReference type="AlphaFoldDB" id="A0AAN9A6G5"/>
<dbReference type="EMBL" id="JAXCGZ010014230">
    <property type="protein sequence ID" value="KAK7071587.1"/>
    <property type="molecule type" value="Genomic_DNA"/>
</dbReference>
<evidence type="ECO:0000313" key="2">
    <source>
        <dbReference type="EMBL" id="KAK7071587.1"/>
    </source>
</evidence>
<comment type="caution">
    <text evidence="2">The sequence shown here is derived from an EMBL/GenBank/DDBJ whole genome shotgun (WGS) entry which is preliminary data.</text>
</comment>
<keyword evidence="3" id="KW-1185">Reference proteome</keyword>
<evidence type="ECO:0000313" key="3">
    <source>
        <dbReference type="Proteomes" id="UP001381693"/>
    </source>
</evidence>